<feature type="region of interest" description="Disordered" evidence="6">
    <location>
        <begin position="1"/>
        <end position="21"/>
    </location>
</feature>
<keyword evidence="3" id="KW-0106">Calcium</keyword>
<reference evidence="10" key="2">
    <citation type="submission" date="2024-04" db="EMBL/GenBank/DDBJ databases">
        <authorList>
            <person name="Chen Y."/>
            <person name="Shah S."/>
            <person name="Dougan E. K."/>
            <person name="Thang M."/>
            <person name="Chan C."/>
        </authorList>
    </citation>
    <scope>NUCLEOTIDE SEQUENCE [LARGE SCALE GENOMIC DNA]</scope>
</reference>
<proteinExistence type="predicted"/>
<gene>
    <name evidence="9" type="ORF">C1SCF055_LOCUS5134</name>
</gene>
<feature type="compositionally biased region" description="Low complexity" evidence="6">
    <location>
        <begin position="1194"/>
        <end position="1216"/>
    </location>
</feature>
<feature type="region of interest" description="Disordered" evidence="6">
    <location>
        <begin position="845"/>
        <end position="871"/>
    </location>
</feature>
<dbReference type="SMART" id="SM00054">
    <property type="entry name" value="EFh"/>
    <property type="match status" value="2"/>
</dbReference>
<dbReference type="Gene3D" id="1.10.287.70">
    <property type="match status" value="1"/>
</dbReference>
<evidence type="ECO:0000256" key="5">
    <source>
        <dbReference type="ARBA" id="ARBA00023136"/>
    </source>
</evidence>
<keyword evidence="5 7" id="KW-0472">Membrane</keyword>
<dbReference type="Proteomes" id="UP001152797">
    <property type="component" value="Unassembled WGS sequence"/>
</dbReference>
<feature type="region of interest" description="Disordered" evidence="6">
    <location>
        <begin position="1057"/>
        <end position="1097"/>
    </location>
</feature>
<dbReference type="InterPro" id="IPR011992">
    <property type="entry name" value="EF-hand-dom_pair"/>
</dbReference>
<keyword evidence="2 7" id="KW-0812">Transmembrane</keyword>
<feature type="compositionally biased region" description="Basic and acidic residues" evidence="6">
    <location>
        <begin position="490"/>
        <end position="500"/>
    </location>
</feature>
<evidence type="ECO:0000256" key="7">
    <source>
        <dbReference type="SAM" id="Phobius"/>
    </source>
</evidence>
<feature type="compositionally biased region" description="Basic and acidic residues" evidence="6">
    <location>
        <begin position="590"/>
        <end position="599"/>
    </location>
</feature>
<feature type="region of interest" description="Disordered" evidence="6">
    <location>
        <begin position="483"/>
        <end position="507"/>
    </location>
</feature>
<evidence type="ECO:0000256" key="2">
    <source>
        <dbReference type="ARBA" id="ARBA00022692"/>
    </source>
</evidence>
<evidence type="ECO:0000256" key="1">
    <source>
        <dbReference type="ARBA" id="ARBA00004141"/>
    </source>
</evidence>
<feature type="compositionally biased region" description="Basic and acidic residues" evidence="6">
    <location>
        <begin position="540"/>
        <end position="557"/>
    </location>
</feature>
<feature type="region of interest" description="Disordered" evidence="6">
    <location>
        <begin position="1363"/>
        <end position="1404"/>
    </location>
</feature>
<evidence type="ECO:0000256" key="6">
    <source>
        <dbReference type="SAM" id="MobiDB-lite"/>
    </source>
</evidence>
<dbReference type="Pfam" id="PF00520">
    <property type="entry name" value="Ion_trans"/>
    <property type="match status" value="2"/>
</dbReference>
<feature type="region of interest" description="Disordered" evidence="6">
    <location>
        <begin position="387"/>
        <end position="422"/>
    </location>
</feature>
<evidence type="ECO:0000313" key="10">
    <source>
        <dbReference type="EMBL" id="CAL1130329.1"/>
    </source>
</evidence>
<evidence type="ECO:0000259" key="8">
    <source>
        <dbReference type="PROSITE" id="PS50222"/>
    </source>
</evidence>
<organism evidence="9">
    <name type="scientific">Cladocopium goreaui</name>
    <dbReference type="NCBI Taxonomy" id="2562237"/>
    <lineage>
        <taxon>Eukaryota</taxon>
        <taxon>Sar</taxon>
        <taxon>Alveolata</taxon>
        <taxon>Dinophyceae</taxon>
        <taxon>Suessiales</taxon>
        <taxon>Symbiodiniaceae</taxon>
        <taxon>Cladocopium</taxon>
    </lineage>
</organism>
<feature type="region of interest" description="Disordered" evidence="6">
    <location>
        <begin position="536"/>
        <end position="678"/>
    </location>
</feature>
<feature type="transmembrane region" description="Helical" evidence="7">
    <location>
        <begin position="1725"/>
        <end position="1748"/>
    </location>
</feature>
<dbReference type="PROSITE" id="PS50222">
    <property type="entry name" value="EF_HAND_2"/>
    <property type="match status" value="2"/>
</dbReference>
<dbReference type="Gene3D" id="1.10.238.10">
    <property type="entry name" value="EF-hand"/>
    <property type="match status" value="1"/>
</dbReference>
<dbReference type="InterPro" id="IPR002048">
    <property type="entry name" value="EF_hand_dom"/>
</dbReference>
<dbReference type="Pfam" id="PF13499">
    <property type="entry name" value="EF-hand_7"/>
    <property type="match status" value="1"/>
</dbReference>
<dbReference type="GO" id="GO:0005216">
    <property type="term" value="F:monoatomic ion channel activity"/>
    <property type="evidence" value="ECO:0007669"/>
    <property type="project" value="InterPro"/>
</dbReference>
<evidence type="ECO:0000256" key="3">
    <source>
        <dbReference type="ARBA" id="ARBA00022837"/>
    </source>
</evidence>
<keyword evidence="4 7" id="KW-1133">Transmembrane helix</keyword>
<feature type="compositionally biased region" description="Polar residues" evidence="6">
    <location>
        <begin position="631"/>
        <end position="640"/>
    </location>
</feature>
<dbReference type="PROSITE" id="PS00018">
    <property type="entry name" value="EF_HAND_1"/>
    <property type="match status" value="2"/>
</dbReference>
<dbReference type="EMBL" id="CAMXCT030000309">
    <property type="protein sequence ID" value="CAL4764266.1"/>
    <property type="molecule type" value="Genomic_DNA"/>
</dbReference>
<feature type="domain" description="EF-hand" evidence="8">
    <location>
        <begin position="1772"/>
        <end position="1807"/>
    </location>
</feature>
<dbReference type="SUPFAM" id="SSF47473">
    <property type="entry name" value="EF-hand"/>
    <property type="match status" value="1"/>
</dbReference>
<comment type="caution">
    <text evidence="9">The sequence shown here is derived from an EMBL/GenBank/DDBJ whole genome shotgun (WGS) entry which is preliminary data.</text>
</comment>
<dbReference type="GO" id="GO:0005509">
    <property type="term" value="F:calcium ion binding"/>
    <property type="evidence" value="ECO:0007669"/>
    <property type="project" value="InterPro"/>
</dbReference>
<feature type="region of interest" description="Disordered" evidence="6">
    <location>
        <begin position="698"/>
        <end position="717"/>
    </location>
</feature>
<dbReference type="Gene3D" id="1.20.120.350">
    <property type="entry name" value="Voltage-gated potassium channels. Chain C"/>
    <property type="match status" value="1"/>
</dbReference>
<evidence type="ECO:0000256" key="4">
    <source>
        <dbReference type="ARBA" id="ARBA00022989"/>
    </source>
</evidence>
<evidence type="ECO:0000313" key="12">
    <source>
        <dbReference type="Proteomes" id="UP001152797"/>
    </source>
</evidence>
<evidence type="ECO:0000313" key="9">
    <source>
        <dbReference type="EMBL" id="CAI3976954.1"/>
    </source>
</evidence>
<dbReference type="EMBL" id="CAMXCT020000309">
    <property type="protein sequence ID" value="CAL1130329.1"/>
    <property type="molecule type" value="Genomic_DNA"/>
</dbReference>
<dbReference type="EMBL" id="CAMXCT010000309">
    <property type="protein sequence ID" value="CAI3976954.1"/>
    <property type="molecule type" value="Genomic_DNA"/>
</dbReference>
<name>A0A9P1FH76_9DINO</name>
<feature type="compositionally biased region" description="Pro residues" evidence="6">
    <location>
        <begin position="1217"/>
        <end position="1235"/>
    </location>
</feature>
<feature type="region of interest" description="Disordered" evidence="6">
    <location>
        <begin position="1180"/>
        <end position="1248"/>
    </location>
</feature>
<feature type="compositionally biased region" description="Polar residues" evidence="6">
    <location>
        <begin position="1"/>
        <end position="15"/>
    </location>
</feature>
<feature type="compositionally biased region" description="Basic residues" evidence="6">
    <location>
        <begin position="558"/>
        <end position="574"/>
    </location>
</feature>
<accession>A0A9P1FH76</accession>
<evidence type="ECO:0000313" key="11">
    <source>
        <dbReference type="EMBL" id="CAL4764266.1"/>
    </source>
</evidence>
<keyword evidence="12" id="KW-1185">Reference proteome</keyword>
<reference evidence="9" key="1">
    <citation type="submission" date="2022-10" db="EMBL/GenBank/DDBJ databases">
        <authorList>
            <person name="Chen Y."/>
            <person name="Dougan E. K."/>
            <person name="Chan C."/>
            <person name="Rhodes N."/>
            <person name="Thang M."/>
        </authorList>
    </citation>
    <scope>NUCLEOTIDE SEQUENCE</scope>
</reference>
<protein>
    <submittedName>
        <fullName evidence="11">Voltage-dependent N-type calcium channel subunit alpha-1B</fullName>
    </submittedName>
</protein>
<dbReference type="GO" id="GO:0016020">
    <property type="term" value="C:membrane"/>
    <property type="evidence" value="ECO:0007669"/>
    <property type="project" value="UniProtKB-SubCell"/>
</dbReference>
<comment type="subcellular location">
    <subcellularLocation>
        <location evidence="1">Membrane</location>
        <topology evidence="1">Multi-pass membrane protein</topology>
    </subcellularLocation>
</comment>
<dbReference type="InterPro" id="IPR005821">
    <property type="entry name" value="Ion_trans_dom"/>
</dbReference>
<sequence length="2001" mass="218110">MLSITNMQRQTSPDSTEGRRRDLKVGASFVHSTTTVQLQREAKWKEHLKSYMQSYYLANAMAGIVILDAFCTCADIDARAAEHTPSWVVKSITDVCLGVYTLEAVTQLCLFGRKILRDWMTVMDISIVACGWAEAAIDVLGAGDSIFRLGIVRALRLVRIFRLIRLLRRIRAFRELHKLDLCARNLAQGSRKKGPERIHITIVQELLGRFRVKPPKDYDKGRSLDGDLEKKPSKVDLLRSGATYKLLDDVLKTFLLSDPDTIPAIRDHEEKAVFEIGDEGAASADALDANWIFLMHYFSTFAGDGVPNASLFEDIFYLICRTYAIFPSQTRKKVQKDWAKQQGGVARSLCVHCYGLFNRAGGARTQRIQMLKDLIRKVAQDKHGGNYETAIQENSYAKPGDDEVEIGSSSGQDAHDQECEVVDDDTVSVKKVTITKEADPKNPDNMETVPMEEALDEELRAWYLTQDSHPPDWVLQKAPQLEEVHDDDEPTRRQAMKDRQPLLPGVPKLGESLEAQVASMMSGEAGDVDALQAQAKVRQAARDATKGLTDDGKEPKHTARKGKGRGRGKGRGKGAGKGNTEYDSTAADTNTDKKRKDAECSSEAFNPAMKKPKPDDAEQEAVDAPQDAQEACSTAAQPGKQQVEKADVGAAKGEEATPPLASDGKPKKTRAARPRPKLTGDELQTAWAVQEDELKKGGVPIPEGFKGAQKSYTLPPRDPTSMQWMDILAELGRGTQNDLLSVEGWLLAVRERWITSLEDYMPEAKRSGGQSLRESAEYTDEFANFICSKFAEEDTTDHPILDLPARLDAVHPAAAPFDWSYAQLGPIRTASGGEVPAAVVTGIPASDTTHESPVEIPDDPQPMSPTLLETPTEPDMITRRASTMSTIPASEEEIAGMAASSRGEDLDGSSVSEETINARKNFWAKFKKVKTQSLPDPASPVGVEAAAPAIPSSVEEASPAIPSSVAPATEPEIPAPTTEVVATIVAPEPEIPVPMATEVVATTVAETDATSVEPETPVPTTTEAFARTVAEAGATSVEPETPVPTITERPTEAVAAPPLVAPPTTPVASLPAHPPAETSKKPAAEVSLAKSDSPTEEALKRLTTVDLENGQKPGAFATSAVMLSTPQSSIVLVKVGDKLEPVEVTLSAAQCRAAGFVLLSDAKSGVCAPAENHAQKENRQALGLPPDPTGVLQSFAPPHSASPDSPAGAAPSSSMPSEPPALPPSQQLSPPPSETPPGGMRVKEEGGDTDAEAKFAELQKITAQHGAQSKEAKAVRAQLFEEFVQDLLEKYRGNKDMVASIIKDKEELGMWERNPDYKEQKMYHCWDATATIRDNTHATSTEVTTEGGISTQDAKPMLDASALPTASGALDGGNGDERDDRKKNKPKTKAAPKPNTENKTGAIPKLKTAEQEAKTAMSAASSMILECKGWDAKMSSAGTPEELKKAVLKDLNHHASEISQARDSVEACVARSGTEDELRRATAILATAVSSYKQAAKTCRNLSAKPKAKAKAVAVKPHMQRLESKGHVSHLTKKIAAIATHGKHPSNAERDLFRVLHYQHSFPVALLGITSTDYPELKLKAWSNRVMVSFLAVCLQEACNKFDNATRPNNLALACAAFQKMSEWLLLIEMTPRYMSQEEADHIYKLGCKLCALVMTVWAMLMVEIVNPTVKDMQEKMAYFDSCESCQYATSSVMNANLLLFKTVVAGDSWGQIAVPVIQENPGTLVIFIGSLVTLVFGVLNVIVAVVVDTFADARQRDVQNLAEELDDDIVADKKDLQKIFNRIDVDGSGQLTMDELLEGARSDPAFQSRLRVMDIDENDLMQLFSMIDNDSSGTIEVAEFIGPLSRWAHDSKTAPRFIKYNLLQSINLQEDLYDMSQTHFHGLSHKIDDIQNQLHMLRCLGGMVLCMNSEQCCTQMISYNIICNPDRYSSNSIRMLYIFSFNMLSATLTFAQTHDCDITEQYVDWGNSINFIFMKDQNLPPPLNNTLIGIIHQITSTLSS</sequence>
<dbReference type="InterPro" id="IPR027359">
    <property type="entry name" value="Volt_channel_dom_sf"/>
</dbReference>
<dbReference type="InterPro" id="IPR018247">
    <property type="entry name" value="EF_Hand_1_Ca_BS"/>
</dbReference>
<feature type="compositionally biased region" description="Basic residues" evidence="6">
    <location>
        <begin position="667"/>
        <end position="676"/>
    </location>
</feature>
<feature type="domain" description="EF-hand" evidence="8">
    <location>
        <begin position="1816"/>
        <end position="1851"/>
    </location>
</feature>
<feature type="compositionally biased region" description="Basic and acidic residues" evidence="6">
    <location>
        <begin position="642"/>
        <end position="655"/>
    </location>
</feature>